<feature type="transmembrane region" description="Helical" evidence="1">
    <location>
        <begin position="15"/>
        <end position="35"/>
    </location>
</feature>
<feature type="transmembrane region" description="Helical" evidence="1">
    <location>
        <begin position="157"/>
        <end position="177"/>
    </location>
</feature>
<dbReference type="AlphaFoldDB" id="A0A8H6XVG8"/>
<feature type="transmembrane region" description="Helical" evidence="1">
    <location>
        <begin position="47"/>
        <end position="70"/>
    </location>
</feature>
<keyword evidence="1" id="KW-1133">Transmembrane helix</keyword>
<dbReference type="PANTHER" id="PTHR40465">
    <property type="entry name" value="CHROMOSOME 1, WHOLE GENOME SHOTGUN SEQUENCE"/>
    <property type="match status" value="1"/>
</dbReference>
<feature type="transmembrane region" description="Helical" evidence="1">
    <location>
        <begin position="197"/>
        <end position="220"/>
    </location>
</feature>
<accession>A0A8H6XVG8</accession>
<evidence type="ECO:0000259" key="2">
    <source>
        <dbReference type="Pfam" id="PF20152"/>
    </source>
</evidence>
<feature type="transmembrane region" description="Helical" evidence="1">
    <location>
        <begin position="90"/>
        <end position="111"/>
    </location>
</feature>
<feature type="domain" description="DUF6534" evidence="2">
    <location>
        <begin position="165"/>
        <end position="251"/>
    </location>
</feature>
<name>A0A8H6XVG8_9AGAR</name>
<evidence type="ECO:0000313" key="4">
    <source>
        <dbReference type="Proteomes" id="UP000620124"/>
    </source>
</evidence>
<dbReference type="InterPro" id="IPR045339">
    <property type="entry name" value="DUF6534"/>
</dbReference>
<dbReference type="Pfam" id="PF20152">
    <property type="entry name" value="DUF6534"/>
    <property type="match status" value="1"/>
</dbReference>
<keyword evidence="1" id="KW-0472">Membrane</keyword>
<protein>
    <recommendedName>
        <fullName evidence="2">DUF6534 domain-containing protein</fullName>
    </recommendedName>
</protein>
<proteinExistence type="predicted"/>
<feature type="transmembrane region" description="Helical" evidence="1">
    <location>
        <begin position="226"/>
        <end position="246"/>
    </location>
</feature>
<dbReference type="Proteomes" id="UP000620124">
    <property type="component" value="Unassembled WGS sequence"/>
</dbReference>
<reference evidence="3" key="1">
    <citation type="submission" date="2020-05" db="EMBL/GenBank/DDBJ databases">
        <title>Mycena genomes resolve the evolution of fungal bioluminescence.</title>
        <authorList>
            <person name="Tsai I.J."/>
        </authorList>
    </citation>
    <scope>NUCLEOTIDE SEQUENCE</scope>
    <source>
        <strain evidence="3">CCC161011</strain>
    </source>
</reference>
<keyword evidence="1" id="KW-0812">Transmembrane</keyword>
<keyword evidence="4" id="KW-1185">Reference proteome</keyword>
<dbReference type="PANTHER" id="PTHR40465:SF1">
    <property type="entry name" value="DUF6534 DOMAIN-CONTAINING PROTEIN"/>
    <property type="match status" value="1"/>
</dbReference>
<comment type="caution">
    <text evidence="3">The sequence shown here is derived from an EMBL/GenBank/DDBJ whole genome shotgun (WGS) entry which is preliminary data.</text>
</comment>
<dbReference type="OrthoDB" id="3203775at2759"/>
<sequence>MSLPPLDTITGCLLIGTWASSLLYMFEIIQIVYYFQNFEQDDWKFKALVTVASLVDTLSTVGDYICVYLYTITHAGDAEYLGNEHWPILLYLFTTAVLAVLVQAFLVFRYWRFTRNTLIALFLCFGIIVSFSGVFTGSLFTILYTSLADRPKFKIPAALWLVSEVAVNAGIASVLLWEFRKARGILTETRSVLDRLIAVTIQSGAAAATLAGAGLISYYINPQSNVSVAWLYPLGRVYVITLLSNLNVRKSAKSLFTAGTSSGPWTTGSGREPPKSTRWATDDSCAIHVHPTIHTSVQLVSDLDPRHDRPPVSLLSSFRSGADSSPEEIEMRANYLSNKQSTLFSE</sequence>
<dbReference type="EMBL" id="JACAZI010000012">
    <property type="protein sequence ID" value="KAF7347107.1"/>
    <property type="molecule type" value="Genomic_DNA"/>
</dbReference>
<evidence type="ECO:0000313" key="3">
    <source>
        <dbReference type="EMBL" id="KAF7347107.1"/>
    </source>
</evidence>
<feature type="transmembrane region" description="Helical" evidence="1">
    <location>
        <begin position="118"/>
        <end position="145"/>
    </location>
</feature>
<gene>
    <name evidence="3" type="ORF">MVEN_01464800</name>
</gene>
<evidence type="ECO:0000256" key="1">
    <source>
        <dbReference type="SAM" id="Phobius"/>
    </source>
</evidence>
<organism evidence="3 4">
    <name type="scientific">Mycena venus</name>
    <dbReference type="NCBI Taxonomy" id="2733690"/>
    <lineage>
        <taxon>Eukaryota</taxon>
        <taxon>Fungi</taxon>
        <taxon>Dikarya</taxon>
        <taxon>Basidiomycota</taxon>
        <taxon>Agaricomycotina</taxon>
        <taxon>Agaricomycetes</taxon>
        <taxon>Agaricomycetidae</taxon>
        <taxon>Agaricales</taxon>
        <taxon>Marasmiineae</taxon>
        <taxon>Mycenaceae</taxon>
        <taxon>Mycena</taxon>
    </lineage>
</organism>